<gene>
    <name evidence="17" type="ORF">B0H63DRAFT_496687</name>
</gene>
<dbReference type="PANTHER" id="PTHR45646">
    <property type="entry name" value="SERINE/THREONINE-PROTEIN KINASE DOA-RELATED"/>
    <property type="match status" value="1"/>
</dbReference>
<keyword evidence="18" id="KW-1185">Reference proteome</keyword>
<evidence type="ECO:0000256" key="1">
    <source>
        <dbReference type="ARBA" id="ARBA00003747"/>
    </source>
</evidence>
<reference evidence="17" key="1">
    <citation type="journal article" date="2023" name="Mol. Phylogenet. Evol.">
        <title>Genome-scale phylogeny and comparative genomics of the fungal order Sordariales.</title>
        <authorList>
            <person name="Hensen N."/>
            <person name="Bonometti L."/>
            <person name="Westerberg I."/>
            <person name="Brannstrom I.O."/>
            <person name="Guillou S."/>
            <person name="Cros-Aarteil S."/>
            <person name="Calhoun S."/>
            <person name="Haridas S."/>
            <person name="Kuo A."/>
            <person name="Mondo S."/>
            <person name="Pangilinan J."/>
            <person name="Riley R."/>
            <person name="LaButti K."/>
            <person name="Andreopoulos B."/>
            <person name="Lipzen A."/>
            <person name="Chen C."/>
            <person name="Yan M."/>
            <person name="Daum C."/>
            <person name="Ng V."/>
            <person name="Clum A."/>
            <person name="Steindorff A."/>
            <person name="Ohm R.A."/>
            <person name="Martin F."/>
            <person name="Silar P."/>
            <person name="Natvig D.O."/>
            <person name="Lalanne C."/>
            <person name="Gautier V."/>
            <person name="Ament-Velasquez S.L."/>
            <person name="Kruys A."/>
            <person name="Hutchinson M.I."/>
            <person name="Powell A.J."/>
            <person name="Barry K."/>
            <person name="Miller A.N."/>
            <person name="Grigoriev I.V."/>
            <person name="Debuchy R."/>
            <person name="Gladieux P."/>
            <person name="Hiltunen Thoren M."/>
            <person name="Johannesson H."/>
        </authorList>
    </citation>
    <scope>NUCLEOTIDE SEQUENCE</scope>
    <source>
        <strain evidence="17">CBS 232.78</strain>
    </source>
</reference>
<dbReference type="GO" id="GO:0005524">
    <property type="term" value="F:ATP binding"/>
    <property type="evidence" value="ECO:0007669"/>
    <property type="project" value="UniProtKB-UniRule"/>
</dbReference>
<evidence type="ECO:0000256" key="14">
    <source>
        <dbReference type="ARBA" id="ARBA00048679"/>
    </source>
</evidence>
<keyword evidence="6" id="KW-0723">Serine/threonine-protein kinase</keyword>
<evidence type="ECO:0000256" key="6">
    <source>
        <dbReference type="ARBA" id="ARBA00022527"/>
    </source>
</evidence>
<evidence type="ECO:0000256" key="12">
    <source>
        <dbReference type="ARBA" id="ARBA00033194"/>
    </source>
</evidence>
<comment type="catalytic activity">
    <reaction evidence="13">
        <text>L-threonyl-[protein] + ATP = O-phospho-L-threonyl-[protein] + ADP + H(+)</text>
        <dbReference type="Rhea" id="RHEA:46608"/>
        <dbReference type="Rhea" id="RHEA-COMP:11060"/>
        <dbReference type="Rhea" id="RHEA-COMP:11605"/>
        <dbReference type="ChEBI" id="CHEBI:15378"/>
        <dbReference type="ChEBI" id="CHEBI:30013"/>
        <dbReference type="ChEBI" id="CHEBI:30616"/>
        <dbReference type="ChEBI" id="CHEBI:61977"/>
        <dbReference type="ChEBI" id="CHEBI:456216"/>
        <dbReference type="EC" id="2.7.11.1"/>
    </reaction>
</comment>
<evidence type="ECO:0000256" key="7">
    <source>
        <dbReference type="ARBA" id="ARBA00022679"/>
    </source>
</evidence>
<evidence type="ECO:0000256" key="10">
    <source>
        <dbReference type="ARBA" id="ARBA00022840"/>
    </source>
</evidence>
<comment type="caution">
    <text evidence="17">The sequence shown here is derived from an EMBL/GenBank/DDBJ whole genome shotgun (WGS) entry which is preliminary data.</text>
</comment>
<dbReference type="InterPro" id="IPR000719">
    <property type="entry name" value="Prot_kinase_dom"/>
</dbReference>
<dbReference type="Proteomes" id="UP001285441">
    <property type="component" value="Unassembled WGS sequence"/>
</dbReference>
<evidence type="ECO:0000256" key="5">
    <source>
        <dbReference type="ARBA" id="ARBA00019973"/>
    </source>
</evidence>
<evidence type="ECO:0000313" key="18">
    <source>
        <dbReference type="Proteomes" id="UP001285441"/>
    </source>
</evidence>
<sequence>MGPVGLGHPKSCCYKATGLFVGTNTEDVEKYRPGCFHTVHLGDRYGDGGRYKIVHKLGNGGSSTVWPARDRRGKKWVALKIVAAKHSALIGDKEDVQFTFEGPNGHHLCLVLPVLGPSASDLSAGYTCRLRPWLARKVGYEAAKAVADLHSRGLCHGDVTTANILFSLLAFDRLEEADIYNLFGPPAIGQLETESGEITGPEAPRYIVKYTIEFLALEVAAGFPPGPASDVWALGCCLFRLRPGTSPFQVTSPRDLMRDIVQTLGDMPREWQQILWDEDGRPTREPGKGLPLQKWEDERPLKDLIYQIWDEPEEIVPPHVYLSDMVWRPTAVKVDNIYLGGYNIEWRSLLNAMPKIPEHEADLLFDLLSKIFVYDPETRLTAREVLSRPWFQMDS</sequence>
<dbReference type="SMART" id="SM00220">
    <property type="entry name" value="S_TKc"/>
    <property type="match status" value="1"/>
</dbReference>
<keyword evidence="7" id="KW-0808">Transferase</keyword>
<evidence type="ECO:0000256" key="9">
    <source>
        <dbReference type="ARBA" id="ARBA00022777"/>
    </source>
</evidence>
<dbReference type="GO" id="GO:0005634">
    <property type="term" value="C:nucleus"/>
    <property type="evidence" value="ECO:0007669"/>
    <property type="project" value="TreeGrafter"/>
</dbReference>
<evidence type="ECO:0000256" key="13">
    <source>
        <dbReference type="ARBA" id="ARBA00047899"/>
    </source>
</evidence>
<evidence type="ECO:0000256" key="3">
    <source>
        <dbReference type="ARBA" id="ARBA00012513"/>
    </source>
</evidence>
<dbReference type="PANTHER" id="PTHR45646:SF11">
    <property type="entry name" value="SERINE_THREONINE-PROTEIN KINASE DOA"/>
    <property type="match status" value="1"/>
</dbReference>
<keyword evidence="9 17" id="KW-0418">Kinase</keyword>
<dbReference type="AlphaFoldDB" id="A0AAE0K869"/>
<comment type="catalytic activity">
    <reaction evidence="14">
        <text>L-seryl-[protein] + ATP = O-phospho-L-seryl-[protein] + ADP + H(+)</text>
        <dbReference type="Rhea" id="RHEA:17989"/>
        <dbReference type="Rhea" id="RHEA-COMP:9863"/>
        <dbReference type="Rhea" id="RHEA-COMP:11604"/>
        <dbReference type="ChEBI" id="CHEBI:15378"/>
        <dbReference type="ChEBI" id="CHEBI:29999"/>
        <dbReference type="ChEBI" id="CHEBI:30616"/>
        <dbReference type="ChEBI" id="CHEBI:83421"/>
        <dbReference type="ChEBI" id="CHEBI:456216"/>
        <dbReference type="EC" id="2.7.11.1"/>
    </reaction>
</comment>
<name>A0AAE0K869_9PEZI</name>
<accession>A0AAE0K869</accession>
<dbReference type="PROSITE" id="PS00109">
    <property type="entry name" value="PROTEIN_KINASE_TYR"/>
    <property type="match status" value="1"/>
</dbReference>
<feature type="domain" description="Protein kinase" evidence="16">
    <location>
        <begin position="51"/>
        <end position="391"/>
    </location>
</feature>
<evidence type="ECO:0000313" key="17">
    <source>
        <dbReference type="EMBL" id="KAK3371934.1"/>
    </source>
</evidence>
<dbReference type="Pfam" id="PF00069">
    <property type="entry name" value="Pkinase"/>
    <property type="match status" value="1"/>
</dbReference>
<reference evidence="17" key="2">
    <citation type="submission" date="2023-06" db="EMBL/GenBank/DDBJ databases">
        <authorList>
            <consortium name="Lawrence Berkeley National Laboratory"/>
            <person name="Haridas S."/>
            <person name="Hensen N."/>
            <person name="Bonometti L."/>
            <person name="Westerberg I."/>
            <person name="Brannstrom I.O."/>
            <person name="Guillou S."/>
            <person name="Cros-Aarteil S."/>
            <person name="Calhoun S."/>
            <person name="Kuo A."/>
            <person name="Mondo S."/>
            <person name="Pangilinan J."/>
            <person name="Riley R."/>
            <person name="LaButti K."/>
            <person name="Andreopoulos B."/>
            <person name="Lipzen A."/>
            <person name="Chen C."/>
            <person name="Yanf M."/>
            <person name="Daum C."/>
            <person name="Ng V."/>
            <person name="Clum A."/>
            <person name="Steindorff A."/>
            <person name="Ohm R."/>
            <person name="Martin F."/>
            <person name="Silar P."/>
            <person name="Natvig D."/>
            <person name="Lalanne C."/>
            <person name="Gautier V."/>
            <person name="Ament-velasquez S.L."/>
            <person name="Kruys A."/>
            <person name="Hutchinson M.I."/>
            <person name="Powell A.J."/>
            <person name="Barry K."/>
            <person name="Miller A.N."/>
            <person name="Grigoriev I.V."/>
            <person name="Debuchy R."/>
            <person name="Gladieux P."/>
            <person name="Thoren M.H."/>
            <person name="Johannesson H."/>
        </authorList>
    </citation>
    <scope>NUCLEOTIDE SEQUENCE</scope>
    <source>
        <strain evidence="17">CBS 232.78</strain>
    </source>
</reference>
<dbReference type="Gene3D" id="1.10.510.10">
    <property type="entry name" value="Transferase(Phosphotransferase) domain 1"/>
    <property type="match status" value="1"/>
</dbReference>
<dbReference type="EMBL" id="JAULSW010000008">
    <property type="protein sequence ID" value="KAK3371934.1"/>
    <property type="molecule type" value="Genomic_DNA"/>
</dbReference>
<evidence type="ECO:0000256" key="4">
    <source>
        <dbReference type="ARBA" id="ARBA00013948"/>
    </source>
</evidence>
<comment type="subunit">
    <text evidence="2">Component of the EKC/KEOPS complex composed of at least BUD32, CGI121, GON7, KAE1 and PCC1; the whole complex dimerizes.</text>
</comment>
<protein>
    <recommendedName>
        <fullName evidence="5">EKC/KEOPS complex subunit BUD32</fullName>
        <ecNumber evidence="3">2.7.11.1</ecNumber>
    </recommendedName>
    <alternativeName>
        <fullName evidence="11 12">Atypical Serine/threonine protein kinase BUD32</fullName>
    </alternativeName>
    <alternativeName>
        <fullName evidence="4">EKC/KEOPS complex subunit bud32</fullName>
    </alternativeName>
</protein>
<dbReference type="EC" id="2.7.11.1" evidence="3"/>
<evidence type="ECO:0000256" key="8">
    <source>
        <dbReference type="ARBA" id="ARBA00022741"/>
    </source>
</evidence>
<evidence type="ECO:0000256" key="2">
    <source>
        <dbReference type="ARBA" id="ARBA00011534"/>
    </source>
</evidence>
<keyword evidence="8 15" id="KW-0547">Nucleotide-binding</keyword>
<dbReference type="InterPro" id="IPR017441">
    <property type="entry name" value="Protein_kinase_ATP_BS"/>
</dbReference>
<dbReference type="InterPro" id="IPR051175">
    <property type="entry name" value="CLK_kinases"/>
</dbReference>
<dbReference type="PROSITE" id="PS50011">
    <property type="entry name" value="PROTEIN_KINASE_DOM"/>
    <property type="match status" value="1"/>
</dbReference>
<evidence type="ECO:0000256" key="11">
    <source>
        <dbReference type="ARBA" id="ARBA00030980"/>
    </source>
</evidence>
<dbReference type="InterPro" id="IPR011009">
    <property type="entry name" value="Kinase-like_dom_sf"/>
</dbReference>
<evidence type="ECO:0000259" key="16">
    <source>
        <dbReference type="PROSITE" id="PS50011"/>
    </source>
</evidence>
<comment type="function">
    <text evidence="1">Component of the EKC/KEOPS complex that is required for the formation of a threonylcarbamoyl group on adenosine at position 37 (t(6)A37) in tRNAs that read codons beginning with adenine. The complex is probably involved in the transfer of the threonylcarbamoyl moiety of threonylcarbamoyl-AMP (TC-AMP) to the N6 group of A37. BUD32 has ATPase activity in the context of the EKC/KEOPS complex and likely plays a supporting role to the catalytic subunit KAE1. The EKC/KEOPS complex also promotes both telomere uncapping and telomere elongation. The complex is required for efficient recruitment of transcriptional coactivators.</text>
</comment>
<feature type="binding site" evidence="15">
    <location>
        <position position="85"/>
    </location>
    <ligand>
        <name>ATP</name>
        <dbReference type="ChEBI" id="CHEBI:30616"/>
    </ligand>
</feature>
<dbReference type="PROSITE" id="PS00107">
    <property type="entry name" value="PROTEIN_KINASE_ATP"/>
    <property type="match status" value="1"/>
</dbReference>
<dbReference type="GO" id="GO:0004674">
    <property type="term" value="F:protein serine/threonine kinase activity"/>
    <property type="evidence" value="ECO:0007669"/>
    <property type="project" value="UniProtKB-KW"/>
</dbReference>
<organism evidence="17 18">
    <name type="scientific">Podospora didyma</name>
    <dbReference type="NCBI Taxonomy" id="330526"/>
    <lineage>
        <taxon>Eukaryota</taxon>
        <taxon>Fungi</taxon>
        <taxon>Dikarya</taxon>
        <taxon>Ascomycota</taxon>
        <taxon>Pezizomycotina</taxon>
        <taxon>Sordariomycetes</taxon>
        <taxon>Sordariomycetidae</taxon>
        <taxon>Sordariales</taxon>
        <taxon>Podosporaceae</taxon>
        <taxon>Podospora</taxon>
    </lineage>
</organism>
<dbReference type="GO" id="GO:0043484">
    <property type="term" value="P:regulation of RNA splicing"/>
    <property type="evidence" value="ECO:0007669"/>
    <property type="project" value="TreeGrafter"/>
</dbReference>
<dbReference type="SUPFAM" id="SSF56112">
    <property type="entry name" value="Protein kinase-like (PK-like)"/>
    <property type="match status" value="1"/>
</dbReference>
<evidence type="ECO:0000256" key="15">
    <source>
        <dbReference type="PROSITE-ProRule" id="PRU10141"/>
    </source>
</evidence>
<dbReference type="Gene3D" id="3.30.200.20">
    <property type="entry name" value="Phosphorylase Kinase, domain 1"/>
    <property type="match status" value="1"/>
</dbReference>
<keyword evidence="10 15" id="KW-0067">ATP-binding</keyword>
<proteinExistence type="predicted"/>
<dbReference type="InterPro" id="IPR008266">
    <property type="entry name" value="Tyr_kinase_AS"/>
</dbReference>